<reference evidence="2 3" key="1">
    <citation type="submission" date="2019-07" db="EMBL/GenBank/DDBJ databases">
        <title>Whole genome shotgun sequence of Gluconobacter wancherniae NBRC 103581.</title>
        <authorList>
            <person name="Hosoyama A."/>
            <person name="Uohara A."/>
            <person name="Ohji S."/>
            <person name="Ichikawa N."/>
        </authorList>
    </citation>
    <scope>NUCLEOTIDE SEQUENCE [LARGE SCALE GENOMIC DNA]</scope>
    <source>
        <strain evidence="2 3">NBRC 103581</strain>
    </source>
</reference>
<comment type="caution">
    <text evidence="2">The sequence shown here is derived from an EMBL/GenBank/DDBJ whole genome shotgun (WGS) entry which is preliminary data.</text>
</comment>
<evidence type="ECO:0000256" key="1">
    <source>
        <dbReference type="SAM" id="MobiDB-lite"/>
    </source>
</evidence>
<accession>A0A511AWT4</accession>
<dbReference type="EMBL" id="BJUZ01000001">
    <property type="protein sequence ID" value="GEK92670.1"/>
    <property type="molecule type" value="Genomic_DNA"/>
</dbReference>
<name>A0A511AWT4_9PROT</name>
<dbReference type="AlphaFoldDB" id="A0A511AWT4"/>
<keyword evidence="3" id="KW-1185">Reference proteome</keyword>
<gene>
    <name evidence="2" type="ORF">GWA01_04400</name>
</gene>
<evidence type="ECO:0000313" key="3">
    <source>
        <dbReference type="Proteomes" id="UP000321230"/>
    </source>
</evidence>
<proteinExistence type="predicted"/>
<organism evidence="2 3">
    <name type="scientific">Gluconobacter wancherniae NBRC 103581</name>
    <dbReference type="NCBI Taxonomy" id="656744"/>
    <lineage>
        <taxon>Bacteria</taxon>
        <taxon>Pseudomonadati</taxon>
        <taxon>Pseudomonadota</taxon>
        <taxon>Alphaproteobacteria</taxon>
        <taxon>Acetobacterales</taxon>
        <taxon>Acetobacteraceae</taxon>
        <taxon>Gluconobacter</taxon>
    </lineage>
</organism>
<evidence type="ECO:0000313" key="2">
    <source>
        <dbReference type="EMBL" id="GEK92670.1"/>
    </source>
</evidence>
<sequence length="61" mass="6918">MNIGLFRGHGIHAKTQETTPQRQNQQQDDDPRNQGKTRQGTVRSGHCEWISKCEQDATALL</sequence>
<feature type="region of interest" description="Disordered" evidence="1">
    <location>
        <begin position="1"/>
        <end position="45"/>
    </location>
</feature>
<dbReference type="Proteomes" id="UP000321230">
    <property type="component" value="Unassembled WGS sequence"/>
</dbReference>
<protein>
    <submittedName>
        <fullName evidence="2">Uncharacterized protein</fullName>
    </submittedName>
</protein>